<accession>A0A699II03</accession>
<protein>
    <submittedName>
        <fullName evidence="2">Uncharacterized protein</fullName>
    </submittedName>
</protein>
<evidence type="ECO:0000256" key="1">
    <source>
        <dbReference type="SAM" id="MobiDB-lite"/>
    </source>
</evidence>
<dbReference type="EMBL" id="BKCJ010272795">
    <property type="protein sequence ID" value="GEZ38737.1"/>
    <property type="molecule type" value="Genomic_DNA"/>
</dbReference>
<reference evidence="2" key="1">
    <citation type="journal article" date="2019" name="Sci. Rep.">
        <title>Draft genome of Tanacetum cinerariifolium, the natural source of mosquito coil.</title>
        <authorList>
            <person name="Yamashiro T."/>
            <person name="Shiraishi A."/>
            <person name="Satake H."/>
            <person name="Nakayama K."/>
        </authorList>
    </citation>
    <scope>NUCLEOTIDE SEQUENCE</scope>
</reference>
<sequence>MNPEQHQASPGRSPNEAAMVGCKNHGSPLTNMNTACDQVEFQRISLTGFRRCASRFETGASQSRQSTDCHKFDSWKNLTSHLPRACLMLALAGFPFSL</sequence>
<evidence type="ECO:0000313" key="2">
    <source>
        <dbReference type="EMBL" id="GEZ38737.1"/>
    </source>
</evidence>
<comment type="caution">
    <text evidence="2">The sequence shown here is derived from an EMBL/GenBank/DDBJ whole genome shotgun (WGS) entry which is preliminary data.</text>
</comment>
<feature type="region of interest" description="Disordered" evidence="1">
    <location>
        <begin position="1"/>
        <end position="24"/>
    </location>
</feature>
<gene>
    <name evidence="2" type="ORF">Tci_510710</name>
</gene>
<proteinExistence type="predicted"/>
<feature type="non-terminal residue" evidence="2">
    <location>
        <position position="98"/>
    </location>
</feature>
<dbReference type="AlphaFoldDB" id="A0A699II03"/>
<feature type="compositionally biased region" description="Polar residues" evidence="1">
    <location>
        <begin position="1"/>
        <end position="12"/>
    </location>
</feature>
<organism evidence="2">
    <name type="scientific">Tanacetum cinerariifolium</name>
    <name type="common">Dalmatian daisy</name>
    <name type="synonym">Chrysanthemum cinerariifolium</name>
    <dbReference type="NCBI Taxonomy" id="118510"/>
    <lineage>
        <taxon>Eukaryota</taxon>
        <taxon>Viridiplantae</taxon>
        <taxon>Streptophyta</taxon>
        <taxon>Embryophyta</taxon>
        <taxon>Tracheophyta</taxon>
        <taxon>Spermatophyta</taxon>
        <taxon>Magnoliopsida</taxon>
        <taxon>eudicotyledons</taxon>
        <taxon>Gunneridae</taxon>
        <taxon>Pentapetalae</taxon>
        <taxon>asterids</taxon>
        <taxon>campanulids</taxon>
        <taxon>Asterales</taxon>
        <taxon>Asteraceae</taxon>
        <taxon>Asteroideae</taxon>
        <taxon>Anthemideae</taxon>
        <taxon>Anthemidinae</taxon>
        <taxon>Tanacetum</taxon>
    </lineage>
</organism>
<name>A0A699II03_TANCI</name>